<name>A0A1M4T617_9ACTN</name>
<accession>A0A1M4T617</accession>
<dbReference type="AlphaFoldDB" id="A0A1M4T617"/>
<dbReference type="Proteomes" id="UP000184295">
    <property type="component" value="Unassembled WGS sequence"/>
</dbReference>
<evidence type="ECO:0000256" key="2">
    <source>
        <dbReference type="SAM" id="Phobius"/>
    </source>
</evidence>
<keyword evidence="2" id="KW-1133">Transmembrane helix</keyword>
<sequence length="274" mass="28286">MKKINLSTTRSKRYVALAAGIPSAVAAVIVLLVVANQPSIVSLSDSTGTQSSQPAVSTTTVPTTEAPTTSTTAPFSASAQPCTSAQLNITNRPVLAGEAMFRTTLIYPLENISNSSCTVGEGMPTVLRLARASSIAALDVNTATLPTPYDTSSRLSASGAPNPFNLPESPITIAPGHSAGLWLVEGAVFPANVPTVQKGSPGFNAWFAQQSATPDSCEIVFSIPTPSGQVSVPLVYACHGVPTPEQQEIVAMYPITPTTAWTSAMETALSAHTS</sequence>
<proteinExistence type="predicted"/>
<dbReference type="EMBL" id="FQUL01000004">
    <property type="protein sequence ID" value="SHE39946.1"/>
    <property type="molecule type" value="Genomic_DNA"/>
</dbReference>
<evidence type="ECO:0000313" key="4">
    <source>
        <dbReference type="Proteomes" id="UP000184295"/>
    </source>
</evidence>
<dbReference type="RefSeq" id="WP_143146351.1">
    <property type="nucleotide sequence ID" value="NZ_FQUL01000004.1"/>
</dbReference>
<evidence type="ECO:0000256" key="1">
    <source>
        <dbReference type="SAM" id="MobiDB-lite"/>
    </source>
</evidence>
<keyword evidence="4" id="KW-1185">Reference proteome</keyword>
<feature type="compositionally biased region" description="Low complexity" evidence="1">
    <location>
        <begin position="49"/>
        <end position="77"/>
    </location>
</feature>
<dbReference type="STRING" id="1121881.SAMN02745225_00517"/>
<gene>
    <name evidence="3" type="ORF">SAMN02745225_00517</name>
</gene>
<keyword evidence="2" id="KW-0812">Transmembrane</keyword>
<protein>
    <submittedName>
        <fullName evidence="3">Uncharacterized protein</fullName>
    </submittedName>
</protein>
<keyword evidence="2" id="KW-0472">Membrane</keyword>
<feature type="region of interest" description="Disordered" evidence="1">
    <location>
        <begin position="43"/>
        <end position="77"/>
    </location>
</feature>
<feature type="transmembrane region" description="Helical" evidence="2">
    <location>
        <begin position="14"/>
        <end position="35"/>
    </location>
</feature>
<reference evidence="4" key="1">
    <citation type="submission" date="2016-11" db="EMBL/GenBank/DDBJ databases">
        <authorList>
            <person name="Varghese N."/>
            <person name="Submissions S."/>
        </authorList>
    </citation>
    <scope>NUCLEOTIDE SEQUENCE [LARGE SCALE GENOMIC DNA]</scope>
    <source>
        <strain evidence="4">DSM 19514</strain>
    </source>
</reference>
<evidence type="ECO:0000313" key="3">
    <source>
        <dbReference type="EMBL" id="SHE39946.1"/>
    </source>
</evidence>
<organism evidence="3 4">
    <name type="scientific">Ferrithrix thermotolerans DSM 19514</name>
    <dbReference type="NCBI Taxonomy" id="1121881"/>
    <lineage>
        <taxon>Bacteria</taxon>
        <taxon>Bacillati</taxon>
        <taxon>Actinomycetota</taxon>
        <taxon>Acidimicrobiia</taxon>
        <taxon>Acidimicrobiales</taxon>
        <taxon>Acidimicrobiaceae</taxon>
        <taxon>Ferrithrix</taxon>
    </lineage>
</organism>